<organism evidence="1 2">
    <name type="scientific">Macrophomina phaseolina (strain MS6)</name>
    <name type="common">Charcoal rot fungus</name>
    <dbReference type="NCBI Taxonomy" id="1126212"/>
    <lineage>
        <taxon>Eukaryota</taxon>
        <taxon>Fungi</taxon>
        <taxon>Dikarya</taxon>
        <taxon>Ascomycota</taxon>
        <taxon>Pezizomycotina</taxon>
        <taxon>Dothideomycetes</taxon>
        <taxon>Dothideomycetes incertae sedis</taxon>
        <taxon>Botryosphaeriales</taxon>
        <taxon>Botryosphaeriaceae</taxon>
        <taxon>Macrophomina</taxon>
    </lineage>
</organism>
<dbReference type="VEuPathDB" id="FungiDB:MPH_09236"/>
<dbReference type="Proteomes" id="UP000007129">
    <property type="component" value="Unassembled WGS sequence"/>
</dbReference>
<dbReference type="OrthoDB" id="419598at2759"/>
<accession>K2RTW4</accession>
<proteinExistence type="predicted"/>
<dbReference type="AlphaFoldDB" id="K2RTW4"/>
<dbReference type="EMBL" id="AHHD01000392">
    <property type="protein sequence ID" value="EKG13604.1"/>
    <property type="molecule type" value="Genomic_DNA"/>
</dbReference>
<evidence type="ECO:0000313" key="2">
    <source>
        <dbReference type="Proteomes" id="UP000007129"/>
    </source>
</evidence>
<protein>
    <submittedName>
        <fullName evidence="1">NmrA-like family protein</fullName>
    </submittedName>
</protein>
<dbReference type="InParanoid" id="K2RTW4"/>
<dbReference type="HOGENOM" id="CLU_1652478_0_0_1"/>
<gene>
    <name evidence="1" type="ORF">MPH_09236</name>
</gene>
<comment type="caution">
    <text evidence="1">The sequence shown here is derived from an EMBL/GenBank/DDBJ whole genome shotgun (WGS) entry which is preliminary data.</text>
</comment>
<evidence type="ECO:0000313" key="1">
    <source>
        <dbReference type="EMBL" id="EKG13604.1"/>
    </source>
</evidence>
<sequence>MTSTIKPLYMFTGAIAEYYFRRSPLNWDSETKTFNFHGPISFPTRYTTANDIANYVLEAITAPDAAAGGYLRVQSFEASPDDIAKAYSAARGGRAQITLNCLGTLEDAKARLDDGRAKYAKRDWHNYAFYVYEYHIPSRSWDYEPVDSARFSNVKRTSLEQFFLENPDI</sequence>
<dbReference type="Gene3D" id="3.40.50.720">
    <property type="entry name" value="NAD(P)-binding Rossmann-like Domain"/>
    <property type="match status" value="1"/>
</dbReference>
<reference evidence="1 2" key="1">
    <citation type="journal article" date="2012" name="BMC Genomics">
        <title>Tools to kill: Genome of one of the most destructive plant pathogenic fungi Macrophomina phaseolina.</title>
        <authorList>
            <person name="Islam M.S."/>
            <person name="Haque M.S."/>
            <person name="Islam M.M."/>
            <person name="Emdad E.M."/>
            <person name="Halim A."/>
            <person name="Hossen Q.M.M."/>
            <person name="Hossain M.Z."/>
            <person name="Ahmed B."/>
            <person name="Rahim S."/>
            <person name="Rahman M.S."/>
            <person name="Alam M.M."/>
            <person name="Hou S."/>
            <person name="Wan X."/>
            <person name="Saito J.A."/>
            <person name="Alam M."/>
        </authorList>
    </citation>
    <scope>NUCLEOTIDE SEQUENCE [LARGE SCALE GENOMIC DNA]</scope>
    <source>
        <strain evidence="1 2">MS6</strain>
    </source>
</reference>
<dbReference type="STRING" id="1126212.K2RTW4"/>
<name>K2RTW4_MACPH</name>